<comment type="caution">
    <text evidence="1">The sequence shown here is derived from an EMBL/GenBank/DDBJ whole genome shotgun (WGS) entry which is preliminary data.</text>
</comment>
<evidence type="ECO:0000313" key="1">
    <source>
        <dbReference type="EMBL" id="MCW7555841.1"/>
    </source>
</evidence>
<keyword evidence="2" id="KW-1185">Reference proteome</keyword>
<name>A0ABT3N2J3_9GAMM</name>
<accession>A0ABT3N2J3</accession>
<sequence>MITKIFDMANRQSPLVYWLEQTIDLNTRMAYRNKMNIIGLCGGITAVWIKKSLASEGRGIKTAAELGSQHLMGIVHSAFLRKMPRPQDYDVIDSVIPLLDSQNLVYWDFYCGKCQLIPGIIASWVSFKPSHCMIAFNNEISGAGHIMGMRSDSNVLEMFEPDLGLFQYSDLMSASKHLQRVIEGSHAQCMGRNWGMLRVKSIFD</sequence>
<gene>
    <name evidence="1" type="ORF">NX722_25080</name>
</gene>
<evidence type="ECO:0000313" key="2">
    <source>
        <dbReference type="Proteomes" id="UP001209854"/>
    </source>
</evidence>
<dbReference type="EMBL" id="JAPFCC010000001">
    <property type="protein sequence ID" value="MCW7555841.1"/>
    <property type="molecule type" value="Genomic_DNA"/>
</dbReference>
<reference evidence="1 2" key="1">
    <citation type="submission" date="2022-10" db="EMBL/GenBank/DDBJ databases">
        <title>High-quality genome sequences of two octocoral-associated bacteria, Endozoicomonas euniceicola EF212 and Endozoicomonas gorgoniicola PS125.</title>
        <authorList>
            <person name="Chiou Y.-J."/>
            <person name="Chen Y.-H."/>
        </authorList>
    </citation>
    <scope>NUCLEOTIDE SEQUENCE [LARGE SCALE GENOMIC DNA]</scope>
    <source>
        <strain evidence="1 2">PS125</strain>
    </source>
</reference>
<dbReference type="RefSeq" id="WP_262565581.1">
    <property type="nucleotide sequence ID" value="NZ_JAPFCC010000001.1"/>
</dbReference>
<dbReference type="Proteomes" id="UP001209854">
    <property type="component" value="Unassembled WGS sequence"/>
</dbReference>
<proteinExistence type="predicted"/>
<protein>
    <submittedName>
        <fullName evidence="1">Uncharacterized protein</fullName>
    </submittedName>
</protein>
<organism evidence="1 2">
    <name type="scientific">Endozoicomonas gorgoniicola</name>
    <dbReference type="NCBI Taxonomy" id="1234144"/>
    <lineage>
        <taxon>Bacteria</taxon>
        <taxon>Pseudomonadati</taxon>
        <taxon>Pseudomonadota</taxon>
        <taxon>Gammaproteobacteria</taxon>
        <taxon>Oceanospirillales</taxon>
        <taxon>Endozoicomonadaceae</taxon>
        <taxon>Endozoicomonas</taxon>
    </lineage>
</organism>